<sequence>MTDVVQRAREALNGLGTTSSVADIERYAEWLRDGGPRDLLAEVDRLRAVVGRALAEVVDYERRCGMTPLAAWVKVALRHAEADRG</sequence>
<proteinExistence type="predicted"/>
<dbReference type="EMBL" id="JARXVE010000016">
    <property type="protein sequence ID" value="MDH6199225.1"/>
    <property type="molecule type" value="Genomic_DNA"/>
</dbReference>
<evidence type="ECO:0000313" key="2">
    <source>
        <dbReference type="Proteomes" id="UP001160130"/>
    </source>
</evidence>
<keyword evidence="2" id="KW-1185">Reference proteome</keyword>
<dbReference type="Proteomes" id="UP001160130">
    <property type="component" value="Unassembled WGS sequence"/>
</dbReference>
<gene>
    <name evidence="1" type="ORF">M2272_005893</name>
</gene>
<protein>
    <recommendedName>
        <fullName evidence="3">HNH endonuclease</fullName>
    </recommendedName>
</protein>
<dbReference type="RefSeq" id="WP_280835776.1">
    <property type="nucleotide sequence ID" value="NZ_JARXVE010000016.1"/>
</dbReference>
<name>A0ABT6LA19_9MYCO</name>
<evidence type="ECO:0008006" key="3">
    <source>
        <dbReference type="Google" id="ProtNLM"/>
    </source>
</evidence>
<accession>A0ABT6LA19</accession>
<organism evidence="1 2">
    <name type="scientific">Mycolicibacterium frederiksbergense</name>
    <dbReference type="NCBI Taxonomy" id="117567"/>
    <lineage>
        <taxon>Bacteria</taxon>
        <taxon>Bacillati</taxon>
        <taxon>Actinomycetota</taxon>
        <taxon>Actinomycetes</taxon>
        <taxon>Mycobacteriales</taxon>
        <taxon>Mycobacteriaceae</taxon>
        <taxon>Mycolicibacterium</taxon>
    </lineage>
</organism>
<comment type="caution">
    <text evidence="1">The sequence shown here is derived from an EMBL/GenBank/DDBJ whole genome shotgun (WGS) entry which is preliminary data.</text>
</comment>
<reference evidence="1 2" key="1">
    <citation type="submission" date="2023-04" db="EMBL/GenBank/DDBJ databases">
        <title>Forest soil microbial communities from Buena Vista Peninsula, Colon Province, Panama.</title>
        <authorList>
            <person name="Bouskill N."/>
        </authorList>
    </citation>
    <scope>NUCLEOTIDE SEQUENCE [LARGE SCALE GENOMIC DNA]</scope>
    <source>
        <strain evidence="1 2">AC80</strain>
    </source>
</reference>
<evidence type="ECO:0000313" key="1">
    <source>
        <dbReference type="EMBL" id="MDH6199225.1"/>
    </source>
</evidence>